<reference evidence="6 7" key="1">
    <citation type="submission" date="2019-12" db="EMBL/GenBank/DDBJ databases">
        <title>Genomic-based taxomic classification of the family Erythrobacteraceae.</title>
        <authorList>
            <person name="Xu L."/>
        </authorList>
    </citation>
    <scope>NUCLEOTIDE SEQUENCE [LARGE SCALE GENOMIC DNA]</scope>
    <source>
        <strain evidence="6 7">KEMB 9005-328</strain>
    </source>
</reference>
<accession>A0A845AN40</accession>
<keyword evidence="4" id="KW-0804">Transcription</keyword>
<evidence type="ECO:0000256" key="2">
    <source>
        <dbReference type="ARBA" id="ARBA00023015"/>
    </source>
</evidence>
<protein>
    <submittedName>
        <fullName evidence="6">LysR family transcriptional regulator</fullName>
    </submittedName>
</protein>
<comment type="similarity">
    <text evidence="1">Belongs to the LysR transcriptional regulatory family.</text>
</comment>
<keyword evidence="7" id="KW-1185">Reference proteome</keyword>
<dbReference type="InterPro" id="IPR036390">
    <property type="entry name" value="WH_DNA-bd_sf"/>
</dbReference>
<dbReference type="PRINTS" id="PR00039">
    <property type="entry name" value="HTHLYSR"/>
</dbReference>
<evidence type="ECO:0000256" key="3">
    <source>
        <dbReference type="ARBA" id="ARBA00023125"/>
    </source>
</evidence>
<dbReference type="Gene3D" id="3.40.190.290">
    <property type="match status" value="1"/>
</dbReference>
<dbReference type="Proteomes" id="UP000439780">
    <property type="component" value="Unassembled WGS sequence"/>
</dbReference>
<dbReference type="Gene3D" id="1.10.10.10">
    <property type="entry name" value="Winged helix-like DNA-binding domain superfamily/Winged helix DNA-binding domain"/>
    <property type="match status" value="1"/>
</dbReference>
<dbReference type="PROSITE" id="PS50931">
    <property type="entry name" value="HTH_LYSR"/>
    <property type="match status" value="1"/>
</dbReference>
<dbReference type="OrthoDB" id="7216893at2"/>
<dbReference type="RefSeq" id="WP_160752708.1">
    <property type="nucleotide sequence ID" value="NZ_WTYA01000004.1"/>
</dbReference>
<dbReference type="CDD" id="cd08420">
    <property type="entry name" value="PBP2_CysL_like"/>
    <property type="match status" value="1"/>
</dbReference>
<dbReference type="PANTHER" id="PTHR30126">
    <property type="entry name" value="HTH-TYPE TRANSCRIPTIONAL REGULATOR"/>
    <property type="match status" value="1"/>
</dbReference>
<dbReference type="EMBL" id="WTYA01000004">
    <property type="protein sequence ID" value="MXP28398.1"/>
    <property type="molecule type" value="Genomic_DNA"/>
</dbReference>
<evidence type="ECO:0000259" key="5">
    <source>
        <dbReference type="PROSITE" id="PS50931"/>
    </source>
</evidence>
<proteinExistence type="inferred from homology"/>
<evidence type="ECO:0000313" key="7">
    <source>
        <dbReference type="Proteomes" id="UP000439780"/>
    </source>
</evidence>
<organism evidence="6 7">
    <name type="scientific">Qipengyuania algicida</name>
    <dbReference type="NCBI Taxonomy" id="1836209"/>
    <lineage>
        <taxon>Bacteria</taxon>
        <taxon>Pseudomonadati</taxon>
        <taxon>Pseudomonadota</taxon>
        <taxon>Alphaproteobacteria</taxon>
        <taxon>Sphingomonadales</taxon>
        <taxon>Erythrobacteraceae</taxon>
        <taxon>Qipengyuania</taxon>
    </lineage>
</organism>
<evidence type="ECO:0000256" key="1">
    <source>
        <dbReference type="ARBA" id="ARBA00009437"/>
    </source>
</evidence>
<evidence type="ECO:0000256" key="4">
    <source>
        <dbReference type="ARBA" id="ARBA00023163"/>
    </source>
</evidence>
<dbReference type="SUPFAM" id="SSF46785">
    <property type="entry name" value="Winged helix' DNA-binding domain"/>
    <property type="match status" value="1"/>
</dbReference>
<dbReference type="InterPro" id="IPR005119">
    <property type="entry name" value="LysR_subst-bd"/>
</dbReference>
<name>A0A845AN40_9SPHN</name>
<keyword evidence="2" id="KW-0805">Transcription regulation</keyword>
<comment type="caution">
    <text evidence="6">The sequence shown here is derived from an EMBL/GenBank/DDBJ whole genome shotgun (WGS) entry which is preliminary data.</text>
</comment>
<dbReference type="InterPro" id="IPR036388">
    <property type="entry name" value="WH-like_DNA-bd_sf"/>
</dbReference>
<sequence length="294" mass="32191">MTLEQLRIFACVAELENMTAAARRLNLTQSAVSAAIAALEDRYGVKLFHRVGRGIELNEAGKAFLAEAGNVLKHSNVAETVLKELGGLERGSLRLIASQTIAAYWLPQRLALFHERYPRLQIDVGVGNTQQAANYVQEGMADIGIVEGNVDNPALAQWEIGRDELQLVGNRDFTSEAIDTAWLQQASWIMREPGSGTRSTLEQHLRELGVDPETLDIALVLPTNESVRTAVEAGAGIAVMSSLVTDTAVTSGNLKVAPLRLSPRAFYGLRHKERYRTKASDAFLELAQEVRDDL</sequence>
<keyword evidence="3" id="KW-0238">DNA-binding</keyword>
<dbReference type="AlphaFoldDB" id="A0A845AN40"/>
<dbReference type="PANTHER" id="PTHR30126:SF39">
    <property type="entry name" value="HTH-TYPE TRANSCRIPTIONAL REGULATOR CYSL"/>
    <property type="match status" value="1"/>
</dbReference>
<dbReference type="InterPro" id="IPR000847">
    <property type="entry name" value="LysR_HTH_N"/>
</dbReference>
<dbReference type="SUPFAM" id="SSF53850">
    <property type="entry name" value="Periplasmic binding protein-like II"/>
    <property type="match status" value="1"/>
</dbReference>
<dbReference type="GO" id="GO:0003700">
    <property type="term" value="F:DNA-binding transcription factor activity"/>
    <property type="evidence" value="ECO:0007669"/>
    <property type="project" value="InterPro"/>
</dbReference>
<dbReference type="GO" id="GO:0000976">
    <property type="term" value="F:transcription cis-regulatory region binding"/>
    <property type="evidence" value="ECO:0007669"/>
    <property type="project" value="TreeGrafter"/>
</dbReference>
<dbReference type="Pfam" id="PF00126">
    <property type="entry name" value="HTH_1"/>
    <property type="match status" value="1"/>
</dbReference>
<evidence type="ECO:0000313" key="6">
    <source>
        <dbReference type="EMBL" id="MXP28398.1"/>
    </source>
</evidence>
<feature type="domain" description="HTH lysR-type" evidence="5">
    <location>
        <begin position="1"/>
        <end position="58"/>
    </location>
</feature>
<gene>
    <name evidence="6" type="ORF">GRI58_06130</name>
</gene>
<dbReference type="FunFam" id="1.10.10.10:FF:000001">
    <property type="entry name" value="LysR family transcriptional regulator"/>
    <property type="match status" value="1"/>
</dbReference>
<dbReference type="Pfam" id="PF03466">
    <property type="entry name" value="LysR_substrate"/>
    <property type="match status" value="1"/>
</dbReference>